<reference evidence="2 3" key="1">
    <citation type="submission" date="2019-03" db="EMBL/GenBank/DDBJ databases">
        <authorList>
            <consortium name="Pathogen Informatics"/>
        </authorList>
    </citation>
    <scope>NUCLEOTIDE SEQUENCE [LARGE SCALE GENOMIC DNA]</scope>
    <source>
        <strain evidence="2 3">NCTC12282</strain>
    </source>
</reference>
<evidence type="ECO:0000313" key="2">
    <source>
        <dbReference type="EMBL" id="VFS45241.1"/>
    </source>
</evidence>
<feature type="domain" description="Bacterial Ig-like" evidence="1">
    <location>
        <begin position="11"/>
        <end position="75"/>
    </location>
</feature>
<evidence type="ECO:0000259" key="1">
    <source>
        <dbReference type="Pfam" id="PF19077"/>
    </source>
</evidence>
<proteinExistence type="predicted"/>
<dbReference type="AlphaFoldDB" id="A0A484ZCE0"/>
<organism evidence="2 3">
    <name type="scientific">Budvicia aquatica</name>
    <dbReference type="NCBI Taxonomy" id="82979"/>
    <lineage>
        <taxon>Bacteria</taxon>
        <taxon>Pseudomonadati</taxon>
        <taxon>Pseudomonadota</taxon>
        <taxon>Gammaproteobacteria</taxon>
        <taxon>Enterobacterales</taxon>
        <taxon>Budviciaceae</taxon>
        <taxon>Budvicia</taxon>
    </lineage>
</organism>
<protein>
    <recommendedName>
        <fullName evidence="1">Bacterial Ig-like domain-containing protein</fullName>
    </recommendedName>
</protein>
<evidence type="ECO:0000313" key="3">
    <source>
        <dbReference type="Proteomes" id="UP000373449"/>
    </source>
</evidence>
<name>A0A484ZCE0_9GAMM</name>
<accession>A0A484ZCE0</accession>
<dbReference type="InterPro" id="IPR013783">
    <property type="entry name" value="Ig-like_fold"/>
</dbReference>
<dbReference type="InterPro" id="IPR044016">
    <property type="entry name" value="Big_13"/>
</dbReference>
<dbReference type="Gene3D" id="2.60.40.10">
    <property type="entry name" value="Immunoglobulins"/>
    <property type="match status" value="2"/>
</dbReference>
<sequence>MLTGSTQNVEAGQVVTVNVGGKNHLATVESDGSWSVTVSSADLAGLKDGTNNIAVSVSNVAGNGASAAQEVRVDTSAPTITINTLAGDDVLNAAEAAQPLTISGTTVGAEAVRPSRSP</sequence>
<dbReference type="EMBL" id="CAADJA010000002">
    <property type="protein sequence ID" value="VFS45241.1"/>
    <property type="molecule type" value="Genomic_DNA"/>
</dbReference>
<dbReference type="Pfam" id="PF19077">
    <property type="entry name" value="Big_13"/>
    <property type="match status" value="1"/>
</dbReference>
<dbReference type="Proteomes" id="UP000373449">
    <property type="component" value="Unassembled WGS sequence"/>
</dbReference>
<dbReference type="NCBIfam" id="NF033510">
    <property type="entry name" value="Ca_tandemer"/>
    <property type="match status" value="2"/>
</dbReference>
<gene>
    <name evidence="2" type="ORF">NCTC12282_00113</name>
</gene>